<dbReference type="InterPro" id="IPR053737">
    <property type="entry name" value="Type_II_TA_Toxin"/>
</dbReference>
<dbReference type="InterPro" id="IPR006440">
    <property type="entry name" value="Doc"/>
</dbReference>
<dbReference type="PIRSF" id="PIRSF018297">
    <property type="entry name" value="Doc"/>
    <property type="match status" value="1"/>
</dbReference>
<dbReference type="AlphaFoldDB" id="A0A1Z4JFK1"/>
<dbReference type="InterPro" id="IPR036597">
    <property type="entry name" value="Fido-like_dom_sf"/>
</dbReference>
<accession>A0A1Z4JFK1</accession>
<evidence type="ECO:0000313" key="2">
    <source>
        <dbReference type="EMBL" id="BAY55555.1"/>
    </source>
</evidence>
<dbReference type="PANTHER" id="PTHR39426:SF1">
    <property type="entry name" value="HOMOLOGY TO DEATH-ON-CURING PROTEIN OF PHAGE P1"/>
    <property type="match status" value="1"/>
</dbReference>
<dbReference type="PANTHER" id="PTHR39426">
    <property type="entry name" value="HOMOLOGY TO DEATH-ON-CURING PROTEIN OF PHAGE P1"/>
    <property type="match status" value="1"/>
</dbReference>
<sequence length="130" mass="14517">MTQEPIWISESFVRRVQADQLKQYGGRPGIRDENLLSASLARPQQLFTYGESATIFDLAAAYAYGLARNHPFIDGNKRIAFVVAAVFLELNGYFLNAPEEEVVEVMLRLAAGQESQAAIANWLSTRSIEH</sequence>
<proteinExistence type="predicted"/>
<keyword evidence="3" id="KW-1185">Reference proteome</keyword>
<dbReference type="SUPFAM" id="SSF140931">
    <property type="entry name" value="Fic-like"/>
    <property type="match status" value="1"/>
</dbReference>
<dbReference type="NCBIfam" id="TIGR01550">
    <property type="entry name" value="DOC_P1"/>
    <property type="match status" value="1"/>
</dbReference>
<dbReference type="GO" id="GO:0016301">
    <property type="term" value="F:kinase activity"/>
    <property type="evidence" value="ECO:0007669"/>
    <property type="project" value="InterPro"/>
</dbReference>
<gene>
    <name evidence="2" type="ORF">NIES2135_23790</name>
</gene>
<evidence type="ECO:0000259" key="1">
    <source>
        <dbReference type="PROSITE" id="PS51459"/>
    </source>
</evidence>
<reference evidence="2 3" key="1">
    <citation type="submission" date="2017-06" db="EMBL/GenBank/DDBJ databases">
        <title>Genome sequencing of cyanobaciteial culture collection at National Institute for Environmental Studies (NIES).</title>
        <authorList>
            <person name="Hirose Y."/>
            <person name="Shimura Y."/>
            <person name="Fujisawa T."/>
            <person name="Nakamura Y."/>
            <person name="Kawachi M."/>
        </authorList>
    </citation>
    <scope>NUCLEOTIDE SEQUENCE [LARGE SCALE GENOMIC DNA]</scope>
    <source>
        <strain evidence="2 3">NIES-2135</strain>
    </source>
</reference>
<name>A0A1Z4JFK1_LEPBY</name>
<feature type="domain" description="Fido" evidence="1">
    <location>
        <begin position="8"/>
        <end position="125"/>
    </location>
</feature>
<evidence type="ECO:0000313" key="3">
    <source>
        <dbReference type="Proteomes" id="UP000217895"/>
    </source>
</evidence>
<dbReference type="InterPro" id="IPR003812">
    <property type="entry name" value="Fido"/>
</dbReference>
<dbReference type="Gene3D" id="1.20.120.1870">
    <property type="entry name" value="Fic/DOC protein, Fido domain"/>
    <property type="match status" value="1"/>
</dbReference>
<dbReference type="EMBL" id="AP018203">
    <property type="protein sequence ID" value="BAY55555.1"/>
    <property type="molecule type" value="Genomic_DNA"/>
</dbReference>
<dbReference type="PROSITE" id="PS51459">
    <property type="entry name" value="FIDO"/>
    <property type="match status" value="1"/>
</dbReference>
<dbReference type="Pfam" id="PF02661">
    <property type="entry name" value="Fic"/>
    <property type="match status" value="1"/>
</dbReference>
<organism evidence="2 3">
    <name type="scientific">Leptolyngbya boryana NIES-2135</name>
    <dbReference type="NCBI Taxonomy" id="1973484"/>
    <lineage>
        <taxon>Bacteria</taxon>
        <taxon>Bacillati</taxon>
        <taxon>Cyanobacteriota</taxon>
        <taxon>Cyanophyceae</taxon>
        <taxon>Leptolyngbyales</taxon>
        <taxon>Leptolyngbyaceae</taxon>
        <taxon>Leptolyngbya group</taxon>
        <taxon>Leptolyngbya</taxon>
    </lineage>
</organism>
<protein>
    <submittedName>
        <fullName evidence="2">Death-on-curing family protein</fullName>
    </submittedName>
</protein>
<dbReference type="Proteomes" id="UP000217895">
    <property type="component" value="Chromosome"/>
</dbReference>